<accession>A0A0U1D2M1</accession>
<dbReference type="EMBL" id="CTEC01000001">
    <property type="protein sequence ID" value="CQD05162.1"/>
    <property type="molecule type" value="Genomic_DNA"/>
</dbReference>
<name>A0A0U1D2M1_9MYCO</name>
<evidence type="ECO:0000256" key="1">
    <source>
        <dbReference type="SAM" id="Phobius"/>
    </source>
</evidence>
<reference evidence="3" key="1">
    <citation type="submission" date="2015-03" db="EMBL/GenBank/DDBJ databases">
        <authorList>
            <person name="Urmite Genomes"/>
        </authorList>
    </citation>
    <scope>NUCLEOTIDE SEQUENCE [LARGE SCALE GENOMIC DNA]</scope>
    <source>
        <strain evidence="3">CSUR P1344</strain>
    </source>
</reference>
<keyword evidence="1" id="KW-0812">Transmembrane</keyword>
<gene>
    <name evidence="2" type="ORF">BN000_01003</name>
</gene>
<keyword evidence="1" id="KW-1133">Transmembrane helix</keyword>
<feature type="transmembrane region" description="Helical" evidence="1">
    <location>
        <begin position="48"/>
        <end position="65"/>
    </location>
</feature>
<keyword evidence="1" id="KW-0472">Membrane</keyword>
<protein>
    <submittedName>
        <fullName evidence="2">Uncharacterized protein</fullName>
    </submittedName>
</protein>
<organism evidence="2 3">
    <name type="scientific">Mycobacterium europaeum</name>
    <dbReference type="NCBI Taxonomy" id="761804"/>
    <lineage>
        <taxon>Bacteria</taxon>
        <taxon>Bacillati</taxon>
        <taxon>Actinomycetota</taxon>
        <taxon>Actinomycetes</taxon>
        <taxon>Mycobacteriales</taxon>
        <taxon>Mycobacteriaceae</taxon>
        <taxon>Mycobacterium</taxon>
        <taxon>Mycobacterium simiae complex</taxon>
    </lineage>
</organism>
<evidence type="ECO:0000313" key="3">
    <source>
        <dbReference type="Proteomes" id="UP000199601"/>
    </source>
</evidence>
<evidence type="ECO:0000313" key="2">
    <source>
        <dbReference type="EMBL" id="CQD05162.1"/>
    </source>
</evidence>
<keyword evidence="3" id="KW-1185">Reference proteome</keyword>
<dbReference type="AlphaFoldDB" id="A0A0U1D2M1"/>
<sequence length="172" mass="18866">MTGFAVCADGAGRRHPTLAEVAQRQREIRAWEALSVGDHYRFAKPGTIIGALLSTVLAVLVVTPIPPNWPWNIPTMILAIFTAVATVTCGLLWFEKPRPVPRPEPLAIVPFSRAENLRLMQGQPMEPYRAVCACPGCGDTSSHPIRQPGPDEPGWAMVTRRCAVCDREWAQA</sequence>
<feature type="transmembrane region" description="Helical" evidence="1">
    <location>
        <begin position="71"/>
        <end position="94"/>
    </location>
</feature>
<proteinExistence type="predicted"/>
<dbReference type="Proteomes" id="UP000199601">
    <property type="component" value="Unassembled WGS sequence"/>
</dbReference>